<dbReference type="Proteomes" id="UP000231092">
    <property type="component" value="Unassembled WGS sequence"/>
</dbReference>
<comment type="caution">
    <text evidence="3">The sequence shown here is derived from an EMBL/GenBank/DDBJ whole genome shotgun (WGS) entry which is preliminary data.</text>
</comment>
<dbReference type="AlphaFoldDB" id="A0A2M8Z700"/>
<dbReference type="InterPro" id="IPR051534">
    <property type="entry name" value="CBASS_pafABC_assoc_protein"/>
</dbReference>
<gene>
    <name evidence="3" type="ORF">H171_2747</name>
</gene>
<dbReference type="Pfam" id="PF25583">
    <property type="entry name" value="WCX"/>
    <property type="match status" value="1"/>
</dbReference>
<dbReference type="PANTHER" id="PTHR34580">
    <property type="match status" value="1"/>
</dbReference>
<feature type="domain" description="WYL" evidence="1">
    <location>
        <begin position="156"/>
        <end position="228"/>
    </location>
</feature>
<evidence type="ECO:0000313" key="3">
    <source>
        <dbReference type="EMBL" id="PJJ29209.1"/>
    </source>
</evidence>
<dbReference type="InterPro" id="IPR057727">
    <property type="entry name" value="WCX_dom"/>
</dbReference>
<feature type="domain" description="WCX" evidence="2">
    <location>
        <begin position="278"/>
        <end position="335"/>
    </location>
</feature>
<dbReference type="PANTHER" id="PTHR34580:SF1">
    <property type="entry name" value="PROTEIN PAFC"/>
    <property type="match status" value="1"/>
</dbReference>
<accession>A0A2M8Z700</accession>
<dbReference type="PROSITE" id="PS52050">
    <property type="entry name" value="WYL"/>
    <property type="match status" value="1"/>
</dbReference>
<protein>
    <submittedName>
        <fullName evidence="3">Putative DNA-binding transcriptional regulator YafY</fullName>
    </submittedName>
</protein>
<evidence type="ECO:0000313" key="4">
    <source>
        <dbReference type="Proteomes" id="UP000231092"/>
    </source>
</evidence>
<dbReference type="EMBL" id="PGET01000001">
    <property type="protein sequence ID" value="PJJ29209.1"/>
    <property type="molecule type" value="Genomic_DNA"/>
</dbReference>
<keyword evidence="3" id="KW-0238">DNA-binding</keyword>
<dbReference type="GO" id="GO:0003677">
    <property type="term" value="F:DNA binding"/>
    <property type="evidence" value="ECO:0007669"/>
    <property type="project" value="UniProtKB-KW"/>
</dbReference>
<sequence>MVNSKKKTKNHRILGIYVRLCQGKIINKRDEADKYEVDERSIQRDIDDIRAFLAEQATLGIADVRGVEYIRSQKGFLMTGNEDKFLNNGEILAITMILLESRAFTKKEIVSILDKVVAKCVSYKNRKMVEALIANEQFHYVELSSISFIQDKIWNIGTAIKSSSLMKISYRKQAEDNGLVERMIEPLAIMFSEYYFYLIANIVRLDEESGIIQQIHQYPAVFRIDRIQFYQIMDVKFKIPYSDRFQEGEFRKRVQFMYPGELIKIQFKYMGKSPEAVLDRLPTAQIIKQVDGEYTIEAEVYGKGVVMWLLSQGEAVELLKPVSMREQIITTLTGMISRYK</sequence>
<dbReference type="Pfam" id="PF13280">
    <property type="entry name" value="WYL"/>
    <property type="match status" value="1"/>
</dbReference>
<evidence type="ECO:0000259" key="2">
    <source>
        <dbReference type="Pfam" id="PF25583"/>
    </source>
</evidence>
<reference evidence="3 4" key="1">
    <citation type="submission" date="2017-11" db="EMBL/GenBank/DDBJ databases">
        <title>Understudied soil microbes with underappreciated capabilities: Untangling the Clostridium saccharolyticum group.</title>
        <authorList>
            <person name="Leschine S."/>
        </authorList>
    </citation>
    <scope>NUCLEOTIDE SEQUENCE [LARGE SCALE GENOMIC DNA]</scope>
    <source>
        <strain evidence="3 4">18A</strain>
    </source>
</reference>
<dbReference type="InterPro" id="IPR026881">
    <property type="entry name" value="WYL_dom"/>
</dbReference>
<organism evidence="3 4">
    <name type="scientific">[Clostridium] celerecrescens 18A</name>
    <dbReference type="NCBI Taxonomy" id="1286362"/>
    <lineage>
        <taxon>Bacteria</taxon>
        <taxon>Bacillati</taxon>
        <taxon>Bacillota</taxon>
        <taxon>Clostridia</taxon>
        <taxon>Lachnospirales</taxon>
        <taxon>Lachnospiraceae</taxon>
        <taxon>Lacrimispora</taxon>
    </lineage>
</organism>
<name>A0A2M8Z700_9FIRM</name>
<evidence type="ECO:0000259" key="1">
    <source>
        <dbReference type="Pfam" id="PF13280"/>
    </source>
</evidence>
<proteinExistence type="predicted"/>